<dbReference type="InterPro" id="IPR001610">
    <property type="entry name" value="PAC"/>
</dbReference>
<dbReference type="SMART" id="SM00086">
    <property type="entry name" value="PAC"/>
    <property type="match status" value="2"/>
</dbReference>
<dbReference type="InterPro" id="IPR043128">
    <property type="entry name" value="Rev_trsase/Diguanyl_cyclase"/>
</dbReference>
<feature type="domain" description="PAS" evidence="1">
    <location>
        <begin position="149"/>
        <end position="219"/>
    </location>
</feature>
<dbReference type="NCBIfam" id="TIGR00229">
    <property type="entry name" value="sensory_box"/>
    <property type="match status" value="2"/>
</dbReference>
<evidence type="ECO:0000259" key="3">
    <source>
        <dbReference type="PROSITE" id="PS50883"/>
    </source>
</evidence>
<name>A0A3N9UT33_9BACI</name>
<keyword evidence="6" id="KW-1185">Reference proteome</keyword>
<dbReference type="Pfam" id="PF00990">
    <property type="entry name" value="GGDEF"/>
    <property type="match status" value="1"/>
</dbReference>
<feature type="domain" description="PAC" evidence="2">
    <location>
        <begin position="96"/>
        <end position="148"/>
    </location>
</feature>
<evidence type="ECO:0000259" key="1">
    <source>
        <dbReference type="PROSITE" id="PS50112"/>
    </source>
</evidence>
<dbReference type="PROSITE" id="PS50113">
    <property type="entry name" value="PAC"/>
    <property type="match status" value="1"/>
</dbReference>
<dbReference type="Gene3D" id="3.30.450.20">
    <property type="entry name" value="PAS domain"/>
    <property type="match status" value="2"/>
</dbReference>
<proteinExistence type="predicted"/>
<dbReference type="PROSITE" id="PS50887">
    <property type="entry name" value="GGDEF"/>
    <property type="match status" value="1"/>
</dbReference>
<dbReference type="SUPFAM" id="SSF141868">
    <property type="entry name" value="EAL domain-like"/>
    <property type="match status" value="1"/>
</dbReference>
<evidence type="ECO:0000313" key="6">
    <source>
        <dbReference type="Proteomes" id="UP000274033"/>
    </source>
</evidence>
<dbReference type="SMART" id="SM00091">
    <property type="entry name" value="PAS"/>
    <property type="match status" value="2"/>
</dbReference>
<dbReference type="PROSITE" id="PS50883">
    <property type="entry name" value="EAL"/>
    <property type="match status" value="1"/>
</dbReference>
<dbReference type="InterPro" id="IPR035919">
    <property type="entry name" value="EAL_sf"/>
</dbReference>
<dbReference type="CDD" id="cd00130">
    <property type="entry name" value="PAS"/>
    <property type="match status" value="2"/>
</dbReference>
<dbReference type="InterPro" id="IPR052155">
    <property type="entry name" value="Biofilm_reg_signaling"/>
</dbReference>
<comment type="caution">
    <text evidence="5">The sequence shown here is derived from an EMBL/GenBank/DDBJ whole genome shotgun (WGS) entry which is preliminary data.</text>
</comment>
<dbReference type="InterPro" id="IPR013655">
    <property type="entry name" value="PAS_fold_3"/>
</dbReference>
<feature type="domain" description="PAS" evidence="1">
    <location>
        <begin position="24"/>
        <end position="77"/>
    </location>
</feature>
<dbReference type="PANTHER" id="PTHR44757:SF2">
    <property type="entry name" value="BIOFILM ARCHITECTURE MAINTENANCE PROTEIN MBAA"/>
    <property type="match status" value="1"/>
</dbReference>
<dbReference type="InterPro" id="IPR000700">
    <property type="entry name" value="PAS-assoc_C"/>
</dbReference>
<dbReference type="PROSITE" id="PS50112">
    <property type="entry name" value="PAS"/>
    <property type="match status" value="2"/>
</dbReference>
<reference evidence="5 6" key="1">
    <citation type="journal article" date="2013" name="J. Microbiol.">
        <title>Lysinibacillus chungkukjangi sp. nov., isolated from Chungkukjang, Korean fermented soybean food.</title>
        <authorList>
            <person name="Kim S.J."/>
            <person name="Jang Y.H."/>
            <person name="Hamada M."/>
            <person name="Ahn J.H."/>
            <person name="Weon H.Y."/>
            <person name="Suzuki K."/>
            <person name="Whang K.S."/>
            <person name="Kwon S.W."/>
        </authorList>
    </citation>
    <scope>NUCLEOTIDE SEQUENCE [LARGE SCALE GENOMIC DNA]</scope>
    <source>
        <strain evidence="5 6">MCCC 1A12701</strain>
    </source>
</reference>
<dbReference type="SUPFAM" id="SSF55073">
    <property type="entry name" value="Nucleotide cyclase"/>
    <property type="match status" value="1"/>
</dbReference>
<accession>A0A3N9UT33</accession>
<dbReference type="RefSeq" id="WP_124763577.1">
    <property type="nucleotide sequence ID" value="NZ_JAFBDY010000015.1"/>
</dbReference>
<dbReference type="InterPro" id="IPR000160">
    <property type="entry name" value="GGDEF_dom"/>
</dbReference>
<dbReference type="SMART" id="SM00052">
    <property type="entry name" value="EAL"/>
    <property type="match status" value="1"/>
</dbReference>
<dbReference type="Gene3D" id="3.30.70.270">
    <property type="match status" value="1"/>
</dbReference>
<dbReference type="InterPro" id="IPR035965">
    <property type="entry name" value="PAS-like_dom_sf"/>
</dbReference>
<dbReference type="FunFam" id="3.20.20.450:FF:000001">
    <property type="entry name" value="Cyclic di-GMP phosphodiesterase yahA"/>
    <property type="match status" value="1"/>
</dbReference>
<dbReference type="InterPro" id="IPR029787">
    <property type="entry name" value="Nucleotide_cyclase"/>
</dbReference>
<dbReference type="SMART" id="SM00267">
    <property type="entry name" value="GGDEF"/>
    <property type="match status" value="1"/>
</dbReference>
<dbReference type="EMBL" id="RRCT01000003">
    <property type="protein sequence ID" value="RQW75672.1"/>
    <property type="molecule type" value="Genomic_DNA"/>
</dbReference>
<dbReference type="CDD" id="cd01949">
    <property type="entry name" value="GGDEF"/>
    <property type="match status" value="1"/>
</dbReference>
<dbReference type="Pfam" id="PF13426">
    <property type="entry name" value="PAS_9"/>
    <property type="match status" value="1"/>
</dbReference>
<evidence type="ECO:0000259" key="4">
    <source>
        <dbReference type="PROSITE" id="PS50887"/>
    </source>
</evidence>
<dbReference type="Proteomes" id="UP000274033">
    <property type="component" value="Unassembled WGS sequence"/>
</dbReference>
<dbReference type="InterPro" id="IPR000014">
    <property type="entry name" value="PAS"/>
</dbReference>
<dbReference type="InterPro" id="IPR001633">
    <property type="entry name" value="EAL_dom"/>
</dbReference>
<dbReference type="PANTHER" id="PTHR44757">
    <property type="entry name" value="DIGUANYLATE CYCLASE DGCP"/>
    <property type="match status" value="1"/>
</dbReference>
<dbReference type="FunFam" id="3.30.70.270:FF:000001">
    <property type="entry name" value="Diguanylate cyclase domain protein"/>
    <property type="match status" value="1"/>
</dbReference>
<feature type="domain" description="EAL" evidence="3">
    <location>
        <begin position="451"/>
        <end position="704"/>
    </location>
</feature>
<protein>
    <submittedName>
        <fullName evidence="5">Bifunctional diguanylate cyclase/phosphodiesterase</fullName>
    </submittedName>
</protein>
<dbReference type="Gene3D" id="3.20.20.450">
    <property type="entry name" value="EAL domain"/>
    <property type="match status" value="1"/>
</dbReference>
<dbReference type="Pfam" id="PF00563">
    <property type="entry name" value="EAL"/>
    <property type="match status" value="1"/>
</dbReference>
<evidence type="ECO:0000313" key="5">
    <source>
        <dbReference type="EMBL" id="RQW75672.1"/>
    </source>
</evidence>
<dbReference type="AlphaFoldDB" id="A0A3N9UT33"/>
<dbReference type="Pfam" id="PF08447">
    <property type="entry name" value="PAS_3"/>
    <property type="match status" value="1"/>
</dbReference>
<organism evidence="5 6">
    <name type="scientific">Lysinibacillus composti</name>
    <dbReference type="NCBI Taxonomy" id="720633"/>
    <lineage>
        <taxon>Bacteria</taxon>
        <taxon>Bacillati</taxon>
        <taxon>Bacillota</taxon>
        <taxon>Bacilli</taxon>
        <taxon>Bacillales</taxon>
        <taxon>Bacillaceae</taxon>
        <taxon>Lysinibacillus</taxon>
    </lineage>
</organism>
<feature type="domain" description="GGDEF" evidence="4">
    <location>
        <begin position="309"/>
        <end position="442"/>
    </location>
</feature>
<dbReference type="NCBIfam" id="TIGR00254">
    <property type="entry name" value="GGDEF"/>
    <property type="match status" value="1"/>
</dbReference>
<evidence type="ECO:0000259" key="2">
    <source>
        <dbReference type="PROSITE" id="PS50113"/>
    </source>
</evidence>
<dbReference type="OrthoDB" id="9759607at2"/>
<gene>
    <name evidence="5" type="ORF">EBB45_05925</name>
</gene>
<dbReference type="CDD" id="cd01948">
    <property type="entry name" value="EAL"/>
    <property type="match status" value="1"/>
</dbReference>
<sequence length="708" mass="81318">MNRILEKTADDQSSHCNSTQQLKNFRSIEHALNLTAIVAIFNDQGIITYVNDLFCEVSQYHRNELLGQNYRIINSDEYPESFFNNAWKQIECGQIWKGEIKNRKKDGSSFWVHAVIVPILNENNNPYQYIAIHSEITKQKELEEAIIKSNEKYQLIANNSVNLISLVEINGAFQYVSPTFHKILGYELPTLEKGDFFDLIHPDDVEMVKQSIHTYCRKKKDPLQIEMQVRHANGDYIDVEANFGVTNNPTCSMGSELIMVDMRDIRNRKVIEQKIYHLAYHDSLTNFPNRRSFMNELRSEIMSKSKSNKRLSILFIDLDNFKSINDQWGHDVGDLVLKEVAKIIRSEIRPSDFPARLGGDEFTVMLRDVKNEQEAITITQRILEKLQSPIMLAGQEYLVTCSIGVANYPEHGKSSEELLKNADDALYHVKQRGRNAFMVFNQSIENKTLERRLLETALRTAIKEQQFYLEYQPKLNITKNELIGVEALVRWNHPDLGRIPPLKFISLAEETGLIVPLGEWILRESCKQLGIWQIQGLTNLTMAVNVSVRQLEDPYFVQKVEEILKETNLHPKFLELEVTESIFADVKNTVTVLNEIRRMGIQISVDDFGTGYSSLSYIKEFPIDTLKVDQSFVKDIHTNEESKAIVKAVLNLAKTIGINVIAEGIELAEHVEELSKDGCQFGQGYYYSKPLSTTAFEEYVTNMHTLKG</sequence>
<dbReference type="SUPFAM" id="SSF55785">
    <property type="entry name" value="PYP-like sensor domain (PAS domain)"/>
    <property type="match status" value="2"/>
</dbReference>